<accession>M5EGT0</accession>
<reference evidence="2 3" key="1">
    <citation type="submission" date="2013-02" db="EMBL/GenBank/DDBJ databases">
        <authorList>
            <person name="Genoscope - CEA"/>
        </authorList>
    </citation>
    <scope>NUCLEOTIDE SEQUENCE [LARGE SCALE GENOMIC DNA]</scope>
    <source>
        <strain evidence="2 3">STM 2683</strain>
    </source>
</reference>
<dbReference type="EMBL" id="CAUM01000006">
    <property type="protein sequence ID" value="CCV03333.1"/>
    <property type="molecule type" value="Genomic_DNA"/>
</dbReference>
<proteinExistence type="predicted"/>
<dbReference type="PROSITE" id="PS50994">
    <property type="entry name" value="INTEGRASE"/>
    <property type="match status" value="1"/>
</dbReference>
<dbReference type="PANTHER" id="PTHR47515:SF2">
    <property type="entry name" value="INTEGRASE CORE DOMAIN PROTEIN"/>
    <property type="match status" value="1"/>
</dbReference>
<name>M5EGT0_9HYPH</name>
<keyword evidence="3" id="KW-1185">Reference proteome</keyword>
<dbReference type="GO" id="GO:0003676">
    <property type="term" value="F:nucleic acid binding"/>
    <property type="evidence" value="ECO:0007669"/>
    <property type="project" value="InterPro"/>
</dbReference>
<dbReference type="InterPro" id="IPR001584">
    <property type="entry name" value="Integrase_cat-core"/>
</dbReference>
<evidence type="ECO:0000313" key="3">
    <source>
        <dbReference type="Proteomes" id="UP000012062"/>
    </source>
</evidence>
<dbReference type="Proteomes" id="UP000012062">
    <property type="component" value="Unassembled WGS sequence"/>
</dbReference>
<dbReference type="Pfam" id="PF13565">
    <property type="entry name" value="HTH_32"/>
    <property type="match status" value="1"/>
</dbReference>
<dbReference type="eggNOG" id="COG2801">
    <property type="taxonomic scope" value="Bacteria"/>
</dbReference>
<dbReference type="PANTHER" id="PTHR47515">
    <property type="entry name" value="LOW CALCIUM RESPONSE LOCUS PROTEIN T"/>
    <property type="match status" value="1"/>
</dbReference>
<feature type="domain" description="Integrase catalytic" evidence="1">
    <location>
        <begin position="131"/>
        <end position="299"/>
    </location>
</feature>
<dbReference type="InterPro" id="IPR012337">
    <property type="entry name" value="RNaseH-like_sf"/>
</dbReference>
<dbReference type="GO" id="GO:0015074">
    <property type="term" value="P:DNA integration"/>
    <property type="evidence" value="ECO:0007669"/>
    <property type="project" value="InterPro"/>
</dbReference>
<protein>
    <submittedName>
        <fullName evidence="2">Transposase</fullName>
    </submittedName>
</protein>
<dbReference type="SUPFAM" id="SSF46689">
    <property type="entry name" value="Homeodomain-like"/>
    <property type="match status" value="1"/>
</dbReference>
<dbReference type="InterPro" id="IPR036397">
    <property type="entry name" value="RNaseH_sf"/>
</dbReference>
<comment type="caution">
    <text evidence="2">The sequence shown here is derived from an EMBL/GenBank/DDBJ whole genome shotgun (WGS) entry which is preliminary data.</text>
</comment>
<organism evidence="2 3">
    <name type="scientific">Mesorhizobium metallidurans STM 2683</name>
    <dbReference type="NCBI Taxonomy" id="1297569"/>
    <lineage>
        <taxon>Bacteria</taxon>
        <taxon>Pseudomonadati</taxon>
        <taxon>Pseudomonadota</taxon>
        <taxon>Alphaproteobacteria</taxon>
        <taxon>Hyphomicrobiales</taxon>
        <taxon>Phyllobacteriaceae</taxon>
        <taxon>Mesorhizobium</taxon>
    </lineage>
</organism>
<dbReference type="Gene3D" id="3.30.420.10">
    <property type="entry name" value="Ribonuclease H-like superfamily/Ribonuclease H"/>
    <property type="match status" value="1"/>
</dbReference>
<evidence type="ECO:0000259" key="1">
    <source>
        <dbReference type="PROSITE" id="PS50994"/>
    </source>
</evidence>
<dbReference type="SUPFAM" id="SSF53098">
    <property type="entry name" value="Ribonuclease H-like"/>
    <property type="match status" value="1"/>
</dbReference>
<gene>
    <name evidence="2" type="ORF">MESS2_1030190</name>
</gene>
<evidence type="ECO:0000313" key="2">
    <source>
        <dbReference type="EMBL" id="CCV03333.1"/>
    </source>
</evidence>
<dbReference type="AlphaFoldDB" id="M5EGT0"/>
<dbReference type="InterPro" id="IPR009057">
    <property type="entry name" value="Homeodomain-like_sf"/>
</dbReference>
<dbReference type="STRING" id="1297569.MESS2_1030190"/>
<dbReference type="Pfam" id="PF13683">
    <property type="entry name" value="rve_3"/>
    <property type="match status" value="1"/>
</dbReference>
<sequence length="299" mass="34438">MEERLRFVARLLDGEGMSDVCREFGISRKAGYKIFNRYKEDGLEALSDRSRRPVRYANQLPVQVERLIIDCKRDKPHWGARKVRELLVRRLAGDVRIPARSTVHAILDRHGLVKRARQRRRFTAEGTTLSQAMAPNDLWCADFKGEFRLGNGQYCYPLTVTDQVSRHLLLCEALESTKEAPVIEAFVRLFKERGMPAAVRSDNGLPFASPNGLYNLSKLSVWWLRLGIEIERIRPGHPQQNGRHERMHLTLKQETTRPPGMNILQQQAKFDSFISEYNEERPHEALAMACPADCYTHNS</sequence>